<dbReference type="Gene3D" id="3.40.570.10">
    <property type="entry name" value="Extracellular Endonuclease, subunit A"/>
    <property type="match status" value="1"/>
</dbReference>
<keyword evidence="5 11" id="KW-0255">Endonuclease</keyword>
<evidence type="ECO:0000256" key="1">
    <source>
        <dbReference type="ARBA" id="ARBA00001946"/>
    </source>
</evidence>
<dbReference type="InterPro" id="IPR020821">
    <property type="entry name" value="ENPP1-3/EXOG-like_nuc-like"/>
</dbReference>
<evidence type="ECO:0000259" key="9">
    <source>
        <dbReference type="SMART" id="SM00477"/>
    </source>
</evidence>
<feature type="domain" description="DNA/RNA non-specific endonuclease/pyrophosphatase/phosphodiesterase" evidence="10">
    <location>
        <begin position="375"/>
        <end position="583"/>
    </location>
</feature>
<dbReference type="CDD" id="cd00091">
    <property type="entry name" value="NUC"/>
    <property type="match status" value="1"/>
</dbReference>
<proteinExistence type="inferred from homology"/>
<keyword evidence="7" id="KW-0460">Magnesium</keyword>
<keyword evidence="3" id="KW-0540">Nuclease</keyword>
<organism evidence="11 12">
    <name type="scientific">Actinokineospora soli</name>
    <dbReference type="NCBI Taxonomy" id="1048753"/>
    <lineage>
        <taxon>Bacteria</taxon>
        <taxon>Bacillati</taxon>
        <taxon>Actinomycetota</taxon>
        <taxon>Actinomycetes</taxon>
        <taxon>Pseudonocardiales</taxon>
        <taxon>Pseudonocardiaceae</taxon>
        <taxon>Actinokineospora</taxon>
    </lineage>
</organism>
<dbReference type="InterPro" id="IPR001604">
    <property type="entry name" value="Endo_G_ENPP1-like_dom"/>
</dbReference>
<evidence type="ECO:0000256" key="3">
    <source>
        <dbReference type="ARBA" id="ARBA00022722"/>
    </source>
</evidence>
<dbReference type="PROSITE" id="PS01070">
    <property type="entry name" value="NUCLEASE_NON_SPEC"/>
    <property type="match status" value="1"/>
</dbReference>
<accession>A0ABW2TPB3</accession>
<evidence type="ECO:0000256" key="5">
    <source>
        <dbReference type="ARBA" id="ARBA00022759"/>
    </source>
</evidence>
<dbReference type="SMART" id="SM00892">
    <property type="entry name" value="Endonuclease_NS"/>
    <property type="match status" value="1"/>
</dbReference>
<sequence>MPAKRKPDPDLSAALRSFIRMRGADYLRDPNVTSIGVGHKVRGGKRTKEVCVQFTVGTKAAPEALADLATTPLPESIEVAGVVVPTDVLERVFKPAFRVVQAEAPDPRKTRIDPVRPGVSVGHPKITCGTIGAVVHDRETGAQYLLSNWHVLHGPDGALGDTIVQPGTHDDNRTDVNALGTLVRSHLGVAGDCAVVAVTGRAVEPSVLDLDVVPTELGDPELGDKVVKSGRTTGVTHGIVRRVDVLARLDYGGAIGSREIGGLEIGPDPDKRPADGEISRGGDSGAAWLVKANGRPTGVLAGLHFAGEGGGDPDEHALACLPKSVFDKLGITLERPEVVEAVVGYDAEFLGVKVAVPGLDAAAQAVVLDGSTTIDYTHFSLALSAPRRFAFWVAWNIDGGHLRKLARSGIPFVKDPRLPADTQHGDELYRGNRLDRGHLARRADLLWGPPEEADRANRDSFYFTNITPQLDAFNQAARNGLWGRLEDALYEDVEVDDLKVSVIAGPVFGDDDRVYRGVPVPREFWKVIAHTVDGQLRASAFVLTQNLDRLETLDLDEFAVYQVPVADVGTRTGLRFPAALLDADTAPARPEADGPPPPLTGPQDISWSP</sequence>
<evidence type="ECO:0000259" key="10">
    <source>
        <dbReference type="SMART" id="SM00892"/>
    </source>
</evidence>
<dbReference type="InterPro" id="IPR044925">
    <property type="entry name" value="His-Me_finger_sf"/>
</dbReference>
<dbReference type="SUPFAM" id="SSF50494">
    <property type="entry name" value="Trypsin-like serine proteases"/>
    <property type="match status" value="1"/>
</dbReference>
<keyword evidence="12" id="KW-1185">Reference proteome</keyword>
<comment type="caution">
    <text evidence="11">The sequence shown here is derived from an EMBL/GenBank/DDBJ whole genome shotgun (WGS) entry which is preliminary data.</text>
</comment>
<evidence type="ECO:0000256" key="2">
    <source>
        <dbReference type="ARBA" id="ARBA00010052"/>
    </source>
</evidence>
<dbReference type="InterPro" id="IPR009003">
    <property type="entry name" value="Peptidase_S1_PA"/>
</dbReference>
<protein>
    <submittedName>
        <fullName evidence="11">DNA/RNA non-specific endonuclease</fullName>
    </submittedName>
</protein>
<reference evidence="12" key="1">
    <citation type="journal article" date="2019" name="Int. J. Syst. Evol. Microbiol.">
        <title>The Global Catalogue of Microorganisms (GCM) 10K type strain sequencing project: providing services to taxonomists for standard genome sequencing and annotation.</title>
        <authorList>
            <consortium name="The Broad Institute Genomics Platform"/>
            <consortium name="The Broad Institute Genome Sequencing Center for Infectious Disease"/>
            <person name="Wu L."/>
            <person name="Ma J."/>
        </authorList>
    </citation>
    <scope>NUCLEOTIDE SEQUENCE [LARGE SCALE GENOMIC DNA]</scope>
    <source>
        <strain evidence="12">JCM 17695</strain>
    </source>
</reference>
<feature type="domain" description="ENPP1-3/EXOG-like endonuclease/phosphodiesterase" evidence="9">
    <location>
        <begin position="376"/>
        <end position="583"/>
    </location>
</feature>
<keyword evidence="6" id="KW-0378">Hydrolase</keyword>
<dbReference type="InterPro" id="IPR018524">
    <property type="entry name" value="DNA/RNA_endonuclease_AS"/>
</dbReference>
<dbReference type="EMBL" id="JBHTEY010000004">
    <property type="protein sequence ID" value="MFC7614777.1"/>
    <property type="molecule type" value="Genomic_DNA"/>
</dbReference>
<feature type="region of interest" description="Disordered" evidence="8">
    <location>
        <begin position="584"/>
        <end position="609"/>
    </location>
</feature>
<dbReference type="InterPro" id="IPR040255">
    <property type="entry name" value="Non-specific_endonuclease"/>
</dbReference>
<keyword evidence="4" id="KW-0479">Metal-binding</keyword>
<feature type="compositionally biased region" description="Basic and acidic residues" evidence="8">
    <location>
        <begin position="268"/>
        <end position="280"/>
    </location>
</feature>
<comment type="similarity">
    <text evidence="2">Belongs to the DNA/RNA non-specific endonuclease family.</text>
</comment>
<dbReference type="GO" id="GO:0004519">
    <property type="term" value="F:endonuclease activity"/>
    <property type="evidence" value="ECO:0007669"/>
    <property type="project" value="UniProtKB-KW"/>
</dbReference>
<dbReference type="SMART" id="SM00477">
    <property type="entry name" value="NUC"/>
    <property type="match status" value="1"/>
</dbReference>
<comment type="cofactor">
    <cofactor evidence="1">
        <name>Mg(2+)</name>
        <dbReference type="ChEBI" id="CHEBI:18420"/>
    </cofactor>
</comment>
<evidence type="ECO:0000313" key="12">
    <source>
        <dbReference type="Proteomes" id="UP001596512"/>
    </source>
</evidence>
<name>A0ABW2TPB3_9PSEU</name>
<feature type="region of interest" description="Disordered" evidence="8">
    <location>
        <begin position="262"/>
        <end position="281"/>
    </location>
</feature>
<dbReference type="Proteomes" id="UP001596512">
    <property type="component" value="Unassembled WGS sequence"/>
</dbReference>
<evidence type="ECO:0000256" key="8">
    <source>
        <dbReference type="SAM" id="MobiDB-lite"/>
    </source>
</evidence>
<dbReference type="InterPro" id="IPR044929">
    <property type="entry name" value="DNA/RNA_non-sp_Endonuclease_sf"/>
</dbReference>
<dbReference type="SUPFAM" id="SSF54060">
    <property type="entry name" value="His-Me finger endonucleases"/>
    <property type="match status" value="1"/>
</dbReference>
<evidence type="ECO:0000313" key="11">
    <source>
        <dbReference type="EMBL" id="MFC7614777.1"/>
    </source>
</evidence>
<dbReference type="PANTHER" id="PTHR13966">
    <property type="entry name" value="ENDONUCLEASE RELATED"/>
    <property type="match status" value="1"/>
</dbReference>
<dbReference type="PANTHER" id="PTHR13966:SF5">
    <property type="entry name" value="ENDONUCLEASE G, MITOCHONDRIAL"/>
    <property type="match status" value="1"/>
</dbReference>
<gene>
    <name evidence="11" type="ORF">ACFQV2_15885</name>
</gene>
<evidence type="ECO:0000256" key="7">
    <source>
        <dbReference type="ARBA" id="ARBA00022842"/>
    </source>
</evidence>
<evidence type="ECO:0000256" key="4">
    <source>
        <dbReference type="ARBA" id="ARBA00022723"/>
    </source>
</evidence>
<dbReference type="Pfam" id="PF01223">
    <property type="entry name" value="Endonuclease_NS"/>
    <property type="match status" value="1"/>
</dbReference>
<evidence type="ECO:0000256" key="6">
    <source>
        <dbReference type="ARBA" id="ARBA00022801"/>
    </source>
</evidence>